<evidence type="ECO:0000313" key="1">
    <source>
        <dbReference type="Proteomes" id="UP000095287"/>
    </source>
</evidence>
<organism evidence="1 2">
    <name type="scientific">Steinernema glaseri</name>
    <dbReference type="NCBI Taxonomy" id="37863"/>
    <lineage>
        <taxon>Eukaryota</taxon>
        <taxon>Metazoa</taxon>
        <taxon>Ecdysozoa</taxon>
        <taxon>Nematoda</taxon>
        <taxon>Chromadorea</taxon>
        <taxon>Rhabditida</taxon>
        <taxon>Tylenchina</taxon>
        <taxon>Panagrolaimomorpha</taxon>
        <taxon>Strongyloidoidea</taxon>
        <taxon>Steinernematidae</taxon>
        <taxon>Steinernema</taxon>
    </lineage>
</organism>
<proteinExistence type="predicted"/>
<dbReference type="WBParaSite" id="L893_g25793.t1">
    <property type="protein sequence ID" value="L893_g25793.t1"/>
    <property type="gene ID" value="L893_g25793"/>
</dbReference>
<name>A0A1I7ZFE8_9BILA</name>
<sequence>MALSNYSLWTSQALIIPESTYSLCSKLYRTKYKIIKFFKAMFLKRLLSTSWVVSSNPSTMPRLIPRHVDSYNAGGDVCPVVTSAL</sequence>
<dbReference type="Proteomes" id="UP000095287">
    <property type="component" value="Unplaced"/>
</dbReference>
<reference evidence="2" key="1">
    <citation type="submission" date="2016-11" db="UniProtKB">
        <authorList>
            <consortium name="WormBaseParasite"/>
        </authorList>
    </citation>
    <scope>IDENTIFICATION</scope>
</reference>
<dbReference type="AlphaFoldDB" id="A0A1I7ZFE8"/>
<accession>A0A1I7ZFE8</accession>
<keyword evidence="1" id="KW-1185">Reference proteome</keyword>
<evidence type="ECO:0000313" key="2">
    <source>
        <dbReference type="WBParaSite" id="L893_g25793.t1"/>
    </source>
</evidence>
<protein>
    <submittedName>
        <fullName evidence="2">Ovule protein</fullName>
    </submittedName>
</protein>